<evidence type="ECO:0000256" key="2">
    <source>
        <dbReference type="SAM" id="SignalP"/>
    </source>
</evidence>
<dbReference type="InterPro" id="IPR050490">
    <property type="entry name" value="Bact_solute-bd_prot1"/>
</dbReference>
<proteinExistence type="predicted"/>
<accession>A0A839K249</accession>
<dbReference type="Gene3D" id="3.40.190.10">
    <property type="entry name" value="Periplasmic binding protein-like II"/>
    <property type="match status" value="2"/>
</dbReference>
<feature type="compositionally biased region" description="Basic and acidic residues" evidence="1">
    <location>
        <begin position="40"/>
        <end position="52"/>
    </location>
</feature>
<evidence type="ECO:0000256" key="1">
    <source>
        <dbReference type="SAM" id="MobiDB-lite"/>
    </source>
</evidence>
<comment type="caution">
    <text evidence="3">The sequence shown here is derived from an EMBL/GenBank/DDBJ whole genome shotgun (WGS) entry which is preliminary data.</text>
</comment>
<dbReference type="AlphaFoldDB" id="A0A839K249"/>
<organism evidence="3 4">
    <name type="scientific">Variimorphobacter saccharofermentans</name>
    <dbReference type="NCBI Taxonomy" id="2755051"/>
    <lineage>
        <taxon>Bacteria</taxon>
        <taxon>Bacillati</taxon>
        <taxon>Bacillota</taxon>
        <taxon>Clostridia</taxon>
        <taxon>Lachnospirales</taxon>
        <taxon>Lachnospiraceae</taxon>
        <taxon>Variimorphobacter</taxon>
    </lineage>
</organism>
<name>A0A839K249_9FIRM</name>
<evidence type="ECO:0000313" key="3">
    <source>
        <dbReference type="EMBL" id="MBB2183854.1"/>
    </source>
</evidence>
<dbReference type="InterPro" id="IPR006059">
    <property type="entry name" value="SBP"/>
</dbReference>
<keyword evidence="2" id="KW-0732">Signal</keyword>
<evidence type="ECO:0000313" key="4">
    <source>
        <dbReference type="Proteomes" id="UP000574276"/>
    </source>
</evidence>
<sequence>MKKRVLVILLCVAMVSTLFAGCGKKDVETNNSSTPTTGETSDKKDTDDTKDGETKEIKEFTAFFDRQGIELNDDNEIQQIIAEKIGAKCKETWLTGQTAEEAVGMLIASGEYPDFINWTPQLQEAGALVPIDEYLDKYPNIKNFWNETQWNSLRQEDGHIYSIPQFGNINEKLMDTQQSGEAFWIQTRVLKWDNYPKIESLDQLFDLLERYYAANPTMPDGSQVIPFEILCYDWYYFCLENPPQFLDGWPNNGRCIVDPATYKVADYNMTPTAKRYFQKLNEEYKKGIIDPEFMTMNHDQFLEKVASGRVLCMVEQRWDFQTAEDSIKSQKLNDCTYVPLGITIEPGMNEMYYAANEAQVLSGGLSITTSCKDVEGALQFVNDLLSPEIITLRSWGIEGVDYLVDENGLYYRTQEMRDNAVNSDYKASHICGYGYFPNYSGMNPDGKNAATPDTQPSEFFAGLTPEVQECLAAYGAETYVEMLDYNEIDGFEEPWYPMWSFVGEMTTETPGGLAWTKMEETKKQYLPQVVIAEDFEKSWEDYVDAYKAVKPEDFFAEVQQAVYDRIKLVQGKDVSGQ</sequence>
<dbReference type="RefSeq" id="WP_228353473.1">
    <property type="nucleotide sequence ID" value="NZ_JACEGA010000001.1"/>
</dbReference>
<dbReference type="Pfam" id="PF13416">
    <property type="entry name" value="SBP_bac_8"/>
    <property type="match status" value="1"/>
</dbReference>
<dbReference type="Proteomes" id="UP000574276">
    <property type="component" value="Unassembled WGS sequence"/>
</dbReference>
<keyword evidence="4" id="KW-1185">Reference proteome</keyword>
<reference evidence="3 4" key="1">
    <citation type="submission" date="2020-07" db="EMBL/GenBank/DDBJ databases">
        <title>Characterization and genome sequencing of isolate MD1, a novel member within the family Lachnospiraceae.</title>
        <authorList>
            <person name="Rettenmaier R."/>
            <person name="Di Bello L."/>
            <person name="Zinser C."/>
            <person name="Scheitz K."/>
            <person name="Liebl W."/>
            <person name="Zverlov V."/>
        </authorList>
    </citation>
    <scope>NUCLEOTIDE SEQUENCE [LARGE SCALE GENOMIC DNA]</scope>
    <source>
        <strain evidence="3 4">MD1</strain>
    </source>
</reference>
<dbReference type="PROSITE" id="PS51257">
    <property type="entry name" value="PROKAR_LIPOPROTEIN"/>
    <property type="match status" value="1"/>
</dbReference>
<dbReference type="PANTHER" id="PTHR43649:SF12">
    <property type="entry name" value="DIACETYLCHITOBIOSE BINDING PROTEIN DASA"/>
    <property type="match status" value="1"/>
</dbReference>
<feature type="region of interest" description="Disordered" evidence="1">
    <location>
        <begin position="26"/>
        <end position="52"/>
    </location>
</feature>
<gene>
    <name evidence="3" type="ORF">H0486_13325</name>
</gene>
<dbReference type="EMBL" id="JACEGA010000001">
    <property type="protein sequence ID" value="MBB2183854.1"/>
    <property type="molecule type" value="Genomic_DNA"/>
</dbReference>
<feature type="signal peptide" evidence="2">
    <location>
        <begin position="1"/>
        <end position="20"/>
    </location>
</feature>
<feature type="chain" id="PRO_5038525362" evidence="2">
    <location>
        <begin position="21"/>
        <end position="577"/>
    </location>
</feature>
<dbReference type="SUPFAM" id="SSF53850">
    <property type="entry name" value="Periplasmic binding protein-like II"/>
    <property type="match status" value="1"/>
</dbReference>
<dbReference type="PANTHER" id="PTHR43649">
    <property type="entry name" value="ARABINOSE-BINDING PROTEIN-RELATED"/>
    <property type="match status" value="1"/>
</dbReference>
<protein>
    <submittedName>
        <fullName evidence="3">Extracellular solute-binding protein</fullName>
    </submittedName>
</protein>